<sequence length="436" mass="44107">MDSRGAEGEGKRGQGSGGPTRGQHQQNQQQNPHEPTPALGRGRGKGGGGSGGEGEPPRPVQINAGRGATFALRQAANSAAKAPPPWQTVPQGPPPTQQSEAQRHIQHTQPTHRGPTGGFGGGRFGMGDGSGVALGTKGFNSSQAVSPPQQGRAPGLAAGAGSGPGAAAIVVDNDEQPSSSSGTDREAELKAMKERIKQDLNVKGKAPKKPPPKAKSPASGKGGASYGPKSYARRDSSSSIRSAPTASLRQSFNLEQAVPNTGAPPGMGTAARHTGLRPPPPPQPAPPCGLPAAPPSIPSGPIPSQPLEVNTRPLALLPEPTQRPTSPLIHPTNSSTGGQPGTANFPKATPPQPNWEGGGPKQQQTAAKQGAPTGKQPGKAASPAGPKAQQVAKATGRLRPPPDLQAFEEANKAPPTDVPQGVPEKALDIVLGTVSR</sequence>
<evidence type="ECO:0000256" key="1">
    <source>
        <dbReference type="SAM" id="MobiDB-lite"/>
    </source>
</evidence>
<gene>
    <name evidence="2" type="ORF">Cvel_22384</name>
</gene>
<dbReference type="VEuPathDB" id="CryptoDB:Cvel_22384"/>
<evidence type="ECO:0000313" key="2">
    <source>
        <dbReference type="EMBL" id="CEM30717.1"/>
    </source>
</evidence>
<proteinExistence type="predicted"/>
<feature type="compositionally biased region" description="Low complexity" evidence="1">
    <location>
        <begin position="237"/>
        <end position="247"/>
    </location>
</feature>
<name>A0A0G4GL01_9ALVE</name>
<feature type="compositionally biased region" description="Basic and acidic residues" evidence="1">
    <location>
        <begin position="1"/>
        <end position="12"/>
    </location>
</feature>
<feature type="compositionally biased region" description="Basic and acidic residues" evidence="1">
    <location>
        <begin position="183"/>
        <end position="202"/>
    </location>
</feature>
<feature type="compositionally biased region" description="Pro residues" evidence="1">
    <location>
        <begin position="277"/>
        <end position="304"/>
    </location>
</feature>
<organism evidence="2">
    <name type="scientific">Chromera velia CCMP2878</name>
    <dbReference type="NCBI Taxonomy" id="1169474"/>
    <lineage>
        <taxon>Eukaryota</taxon>
        <taxon>Sar</taxon>
        <taxon>Alveolata</taxon>
        <taxon>Colpodellida</taxon>
        <taxon>Chromeraceae</taxon>
        <taxon>Chromera</taxon>
    </lineage>
</organism>
<reference evidence="2" key="1">
    <citation type="submission" date="2014-11" db="EMBL/GenBank/DDBJ databases">
        <authorList>
            <person name="Otto D Thomas"/>
            <person name="Naeem Raeece"/>
        </authorList>
    </citation>
    <scope>NUCLEOTIDE SEQUENCE</scope>
</reference>
<protein>
    <submittedName>
        <fullName evidence="2">Uncharacterized protein</fullName>
    </submittedName>
</protein>
<dbReference type="AlphaFoldDB" id="A0A0G4GL01"/>
<feature type="compositionally biased region" description="Low complexity" evidence="1">
    <location>
        <begin position="147"/>
        <end position="157"/>
    </location>
</feature>
<feature type="region of interest" description="Disordered" evidence="1">
    <location>
        <begin position="1"/>
        <end position="436"/>
    </location>
</feature>
<feature type="compositionally biased region" description="Gly residues" evidence="1">
    <location>
        <begin position="115"/>
        <end position="132"/>
    </location>
</feature>
<feature type="compositionally biased region" description="Pro residues" evidence="1">
    <location>
        <begin position="82"/>
        <end position="96"/>
    </location>
</feature>
<dbReference type="EMBL" id="CDMZ01001319">
    <property type="protein sequence ID" value="CEM30717.1"/>
    <property type="molecule type" value="Genomic_DNA"/>
</dbReference>
<feature type="compositionally biased region" description="Low complexity" evidence="1">
    <location>
        <begin position="374"/>
        <end position="390"/>
    </location>
</feature>
<feature type="compositionally biased region" description="Gly residues" evidence="1">
    <location>
        <begin position="45"/>
        <end position="54"/>
    </location>
</feature>
<accession>A0A0G4GL01</accession>